<feature type="domain" description="Isochorismatase-like" evidence="2">
    <location>
        <begin position="33"/>
        <end position="214"/>
    </location>
</feature>
<keyword evidence="4" id="KW-1185">Reference proteome</keyword>
<dbReference type="CDD" id="cd00431">
    <property type="entry name" value="cysteine_hydrolases"/>
    <property type="match status" value="1"/>
</dbReference>
<dbReference type="InterPro" id="IPR036380">
    <property type="entry name" value="Isochorismatase-like_sf"/>
</dbReference>
<evidence type="ECO:0000256" key="1">
    <source>
        <dbReference type="ARBA" id="ARBA00022801"/>
    </source>
</evidence>
<dbReference type="STRING" id="1231391.GCA_000308195_01977"/>
<reference evidence="3 4" key="1">
    <citation type="submission" date="2018-04" db="EMBL/GenBank/DDBJ databases">
        <title>Genomic Encyclopedia of Type Strains, Phase IV (KMG-IV): sequencing the most valuable type-strain genomes for metagenomic binning, comparative biology and taxonomic classification.</title>
        <authorList>
            <person name="Goeker M."/>
        </authorList>
    </citation>
    <scope>NUCLEOTIDE SEQUENCE [LARGE SCALE GENOMIC DNA]</scope>
    <source>
        <strain evidence="3 4">DSM 10065</strain>
    </source>
</reference>
<comment type="caution">
    <text evidence="3">The sequence shown here is derived from an EMBL/GenBank/DDBJ whole genome shotgun (WGS) entry which is preliminary data.</text>
</comment>
<sequence length="222" mass="24571">MTTQQIMPSHVVERVMQKRGRLRIYDRFEPSRTALVIIDMQRFYVDGLPPATNIIPVINRLAGGFRAKGACVAWVSMTAGENGKSLWPLYHDNFFSAENGARHRDGLSPGNPGHQLHPDLDVQAGDIQASKSRFSAFFPGVCDLHEQLAARGIQNVAIGGVVTNFCCETSARDAMMLDYRVAMVSDANAARYPEDHQAGFTTVFQSFGDVLTSHEMLDEVLR</sequence>
<dbReference type="InterPro" id="IPR050272">
    <property type="entry name" value="Isochorismatase-like_hydrls"/>
</dbReference>
<proteinExistence type="predicted"/>
<dbReference type="AlphaFoldDB" id="A0A2U1CR36"/>
<dbReference type="PANTHER" id="PTHR43540">
    <property type="entry name" value="PEROXYUREIDOACRYLATE/UREIDOACRYLATE AMIDOHYDROLASE-RELATED"/>
    <property type="match status" value="1"/>
</dbReference>
<dbReference type="RefSeq" id="WP_017524336.1">
    <property type="nucleotide sequence ID" value="NZ_JACCEX010000001.1"/>
</dbReference>
<gene>
    <name evidence="3" type="ORF">C7440_0754</name>
</gene>
<dbReference type="Proteomes" id="UP000246145">
    <property type="component" value="Unassembled WGS sequence"/>
</dbReference>
<dbReference type="OrthoDB" id="5360912at2"/>
<dbReference type="InterPro" id="IPR000868">
    <property type="entry name" value="Isochorismatase-like_dom"/>
</dbReference>
<dbReference type="SUPFAM" id="SSF52499">
    <property type="entry name" value="Isochorismatase-like hydrolases"/>
    <property type="match status" value="1"/>
</dbReference>
<dbReference type="PANTHER" id="PTHR43540:SF6">
    <property type="entry name" value="ISOCHORISMATASE-LIKE DOMAIN-CONTAINING PROTEIN"/>
    <property type="match status" value="1"/>
</dbReference>
<evidence type="ECO:0000313" key="4">
    <source>
        <dbReference type="Proteomes" id="UP000246145"/>
    </source>
</evidence>
<dbReference type="Pfam" id="PF00857">
    <property type="entry name" value="Isochorismatase"/>
    <property type="match status" value="1"/>
</dbReference>
<dbReference type="Gene3D" id="3.40.50.850">
    <property type="entry name" value="Isochorismatase-like"/>
    <property type="match status" value="1"/>
</dbReference>
<evidence type="ECO:0000313" key="3">
    <source>
        <dbReference type="EMBL" id="PVY68358.1"/>
    </source>
</evidence>
<evidence type="ECO:0000259" key="2">
    <source>
        <dbReference type="Pfam" id="PF00857"/>
    </source>
</evidence>
<dbReference type="EMBL" id="QEKO01000001">
    <property type="protein sequence ID" value="PVY68358.1"/>
    <property type="molecule type" value="Genomic_DNA"/>
</dbReference>
<organism evidence="3 4">
    <name type="scientific">Pusillimonas noertemannii</name>
    <dbReference type="NCBI Taxonomy" id="305977"/>
    <lineage>
        <taxon>Bacteria</taxon>
        <taxon>Pseudomonadati</taxon>
        <taxon>Pseudomonadota</taxon>
        <taxon>Betaproteobacteria</taxon>
        <taxon>Burkholderiales</taxon>
        <taxon>Alcaligenaceae</taxon>
        <taxon>Pusillimonas</taxon>
    </lineage>
</organism>
<protein>
    <submittedName>
        <fullName evidence="3">Nicotinamidase-related amidase</fullName>
    </submittedName>
</protein>
<accession>A0A2U1CR36</accession>
<dbReference type="GO" id="GO:0016787">
    <property type="term" value="F:hydrolase activity"/>
    <property type="evidence" value="ECO:0007669"/>
    <property type="project" value="UniProtKB-KW"/>
</dbReference>
<name>A0A2U1CR36_9BURK</name>
<keyword evidence="1" id="KW-0378">Hydrolase</keyword>